<protein>
    <submittedName>
        <fullName evidence="3">Uncharacterized protein</fullName>
    </submittedName>
</protein>
<dbReference type="EMBL" id="JBBUKT010000004">
    <property type="protein sequence ID" value="MEK7951237.1"/>
    <property type="molecule type" value="Genomic_DNA"/>
</dbReference>
<keyword evidence="4" id="KW-1185">Reference proteome</keyword>
<organism evidence="3 4">
    <name type="scientific">Luteolibacter soli</name>
    <dbReference type="NCBI Taxonomy" id="3135280"/>
    <lineage>
        <taxon>Bacteria</taxon>
        <taxon>Pseudomonadati</taxon>
        <taxon>Verrucomicrobiota</taxon>
        <taxon>Verrucomicrobiia</taxon>
        <taxon>Verrucomicrobiales</taxon>
        <taxon>Verrucomicrobiaceae</taxon>
        <taxon>Luteolibacter</taxon>
    </lineage>
</organism>
<keyword evidence="2" id="KW-0812">Transmembrane</keyword>
<feature type="transmembrane region" description="Helical" evidence="2">
    <location>
        <begin position="32"/>
        <end position="54"/>
    </location>
</feature>
<reference evidence="3 4" key="1">
    <citation type="submission" date="2024-04" db="EMBL/GenBank/DDBJ databases">
        <title>Luteolibacter sp. isolated from soil.</title>
        <authorList>
            <person name="An J."/>
        </authorList>
    </citation>
    <scope>NUCLEOTIDE SEQUENCE [LARGE SCALE GENOMIC DNA]</scope>
    <source>
        <strain evidence="3 4">Y139</strain>
    </source>
</reference>
<dbReference type="RefSeq" id="WP_341404839.1">
    <property type="nucleotide sequence ID" value="NZ_JBBUKT010000004.1"/>
</dbReference>
<name>A0ABU9AU01_9BACT</name>
<feature type="compositionally biased region" description="Pro residues" evidence="1">
    <location>
        <begin position="1"/>
        <end position="20"/>
    </location>
</feature>
<gene>
    <name evidence="3" type="ORF">WKV53_12040</name>
</gene>
<proteinExistence type="predicted"/>
<keyword evidence="2" id="KW-0472">Membrane</keyword>
<evidence type="ECO:0000256" key="2">
    <source>
        <dbReference type="SAM" id="Phobius"/>
    </source>
</evidence>
<evidence type="ECO:0000313" key="3">
    <source>
        <dbReference type="EMBL" id="MEK7951237.1"/>
    </source>
</evidence>
<keyword evidence="2" id="KW-1133">Transmembrane helix</keyword>
<feature type="region of interest" description="Disordered" evidence="1">
    <location>
        <begin position="1"/>
        <end position="22"/>
    </location>
</feature>
<comment type="caution">
    <text evidence="3">The sequence shown here is derived from an EMBL/GenBank/DDBJ whole genome shotgun (WGS) entry which is preliminary data.</text>
</comment>
<sequence>MEPHLPPQPPPDAPAPPPGPEALESRRKMGCILWGGGGCAALLLLGFLSSPVILRSRKASDRTEAINNVKQVNLALIEFDHDYGSFPNASTIPAVKAATSTALSLGTSSSNDLLRQLIATGNKSEKIFWAKTAGTPRKGNDILGADALKKGECGFTYIAGLSTSSDTDTPVLMAPVIPGTQKFDPKPFKGVAVVLRIDGSAKPEYIDKNGDVMIHGMNIFDPRQPYWHGKPPDIKWPE</sequence>
<dbReference type="Proteomes" id="UP001371305">
    <property type="component" value="Unassembled WGS sequence"/>
</dbReference>
<accession>A0ABU9AU01</accession>
<evidence type="ECO:0000256" key="1">
    <source>
        <dbReference type="SAM" id="MobiDB-lite"/>
    </source>
</evidence>
<evidence type="ECO:0000313" key="4">
    <source>
        <dbReference type="Proteomes" id="UP001371305"/>
    </source>
</evidence>